<comment type="caution">
    <text evidence="3">The sequence shown here is derived from an EMBL/GenBank/DDBJ whole genome shotgun (WGS) entry which is preliminary data.</text>
</comment>
<keyword evidence="1 2" id="KW-0472">Membrane</keyword>
<dbReference type="Pfam" id="PF03390">
    <property type="entry name" value="2HCT"/>
    <property type="match status" value="1"/>
</dbReference>
<gene>
    <name evidence="3" type="ORF">LKD32_11160</name>
</gene>
<feature type="transmembrane region" description="Helical" evidence="2">
    <location>
        <begin position="352"/>
        <end position="376"/>
    </location>
</feature>
<keyword evidence="1" id="KW-0769">Symport</keyword>
<dbReference type="RefSeq" id="WP_308451732.1">
    <property type="nucleotide sequence ID" value="NZ_JAJEPU010000035.1"/>
</dbReference>
<reference evidence="3" key="1">
    <citation type="submission" date="2021-10" db="EMBL/GenBank/DDBJ databases">
        <title>Anaerobic single-cell dispensing facilitates the cultivation of human gut bacteria.</title>
        <authorList>
            <person name="Afrizal A."/>
        </authorList>
    </citation>
    <scope>NUCLEOTIDE SEQUENCE</scope>
    <source>
        <strain evidence="3">CLA-AA-H274</strain>
    </source>
</reference>
<accession>A0AAE3APK9</accession>
<dbReference type="GO" id="GO:0005886">
    <property type="term" value="C:plasma membrane"/>
    <property type="evidence" value="ECO:0007669"/>
    <property type="project" value="UniProtKB-UniRule"/>
</dbReference>
<organism evidence="3 4">
    <name type="scientific">Brotaphodocola catenula</name>
    <dbReference type="NCBI Taxonomy" id="2885361"/>
    <lineage>
        <taxon>Bacteria</taxon>
        <taxon>Bacillati</taxon>
        <taxon>Bacillota</taxon>
        <taxon>Clostridia</taxon>
        <taxon>Lachnospirales</taxon>
        <taxon>Lachnospiraceae</taxon>
        <taxon>Brotaphodocola</taxon>
    </lineage>
</organism>
<dbReference type="InterPro" id="IPR004679">
    <property type="entry name" value="2-OHcarboxylate_transport"/>
</dbReference>
<dbReference type="GO" id="GO:0008514">
    <property type="term" value="F:organic anion transmembrane transporter activity"/>
    <property type="evidence" value="ECO:0007669"/>
    <property type="project" value="InterPro"/>
</dbReference>
<feature type="transmembrane region" description="Helical" evidence="2">
    <location>
        <begin position="12"/>
        <end position="31"/>
    </location>
</feature>
<evidence type="ECO:0000313" key="4">
    <source>
        <dbReference type="Proteomes" id="UP001198962"/>
    </source>
</evidence>
<dbReference type="AlphaFoldDB" id="A0AAE3APK9"/>
<feature type="transmembrane region" description="Helical" evidence="2">
    <location>
        <begin position="316"/>
        <end position="332"/>
    </location>
</feature>
<keyword evidence="2" id="KW-0812">Transmembrane</keyword>
<keyword evidence="2" id="KW-1133">Transmembrane helix</keyword>
<dbReference type="PANTHER" id="PTHR40033">
    <property type="entry name" value="NA(+)-MALATE SYMPORTER"/>
    <property type="match status" value="1"/>
</dbReference>
<proteinExistence type="inferred from homology"/>
<keyword evidence="1" id="KW-0813">Transport</keyword>
<evidence type="ECO:0000256" key="2">
    <source>
        <dbReference type="SAM" id="Phobius"/>
    </source>
</evidence>
<evidence type="ECO:0000256" key="1">
    <source>
        <dbReference type="PIRNR" id="PIRNR005348"/>
    </source>
</evidence>
<feature type="transmembrane region" description="Helical" evidence="2">
    <location>
        <begin position="284"/>
        <end position="304"/>
    </location>
</feature>
<dbReference type="PANTHER" id="PTHR40033:SF1">
    <property type="entry name" value="CITRATE-SODIUM SYMPORTER"/>
    <property type="match status" value="1"/>
</dbReference>
<keyword evidence="4" id="KW-1185">Reference proteome</keyword>
<feature type="transmembrane region" description="Helical" evidence="2">
    <location>
        <begin position="256"/>
        <end position="278"/>
    </location>
</feature>
<name>A0AAE3APK9_9FIRM</name>
<feature type="transmembrane region" description="Helical" evidence="2">
    <location>
        <begin position="196"/>
        <end position="218"/>
    </location>
</feature>
<sequence>MGEKKRPRLVTFGMPWWLAAGLALVVIVSAWTGALTTDMTGCLALMLAIGFLCNEVGERIPIWNSYVGGGLVFAFLVSAILFTYKIIPQEYAESMQFLVLDVNFLSFFIIFLVTGSILSLDRRLLLRSFARYLPTIFGGIVGASLFGIFAGMLYGVTPMDVMVRYVLPIMGGGNGAGAVPLSQIYKSATGQSASGYYSFALTILTIANVFAIFMGALLNHLGKRLPEWTGDGKTLLRSGNGYVKEEKKSGVSARDLGGAFFLTLGFCALGRLFANVIVPKIFGVAIHPLAYMVVFVVLAAALGIVPENICVAVKRLQAFFGGNLVLVIMVGIGSDTNFLEMLEFLTVRNVVIAIAIVLGATIGSAIVGQIVGFFPIDAAITAGLCMANRGGAGDLAVLGASKRMGLMAYAQFSSRFGGAIVLIIGSVLFGKWLG</sequence>
<feature type="transmembrane region" description="Helical" evidence="2">
    <location>
        <begin position="412"/>
        <end position="433"/>
    </location>
</feature>
<feature type="transmembrane region" description="Helical" evidence="2">
    <location>
        <begin position="66"/>
        <end position="87"/>
    </location>
</feature>
<dbReference type="Proteomes" id="UP001198962">
    <property type="component" value="Unassembled WGS sequence"/>
</dbReference>
<feature type="transmembrane region" description="Helical" evidence="2">
    <location>
        <begin position="99"/>
        <end position="120"/>
    </location>
</feature>
<feature type="transmembrane region" description="Helical" evidence="2">
    <location>
        <begin position="132"/>
        <end position="156"/>
    </location>
</feature>
<dbReference type="PIRSF" id="PIRSF005348">
    <property type="entry name" value="YxkH"/>
    <property type="match status" value="1"/>
</dbReference>
<dbReference type="GO" id="GO:0015293">
    <property type="term" value="F:symporter activity"/>
    <property type="evidence" value="ECO:0007669"/>
    <property type="project" value="UniProtKB-UniRule"/>
</dbReference>
<comment type="similarity">
    <text evidence="1">Belongs to the 2-hydroxycarboxylate transporter (2-HCT) (TC 2.A.24) family.</text>
</comment>
<dbReference type="EMBL" id="JAJEPU010000035">
    <property type="protein sequence ID" value="MCC2165419.1"/>
    <property type="molecule type" value="Genomic_DNA"/>
</dbReference>
<evidence type="ECO:0000313" key="3">
    <source>
        <dbReference type="EMBL" id="MCC2165419.1"/>
    </source>
</evidence>
<protein>
    <submittedName>
        <fullName evidence="3">2-hydroxycarboxylate transporter family protein</fullName>
    </submittedName>
</protein>